<reference evidence="1" key="1">
    <citation type="submission" date="2014-09" db="EMBL/GenBank/DDBJ databases">
        <authorList>
            <person name="Magalhaes I.L.F."/>
            <person name="Oliveira U."/>
            <person name="Santos F.R."/>
            <person name="Vidigal T.H.D.A."/>
            <person name="Brescovit A.D."/>
            <person name="Santos A.J."/>
        </authorList>
    </citation>
    <scope>NUCLEOTIDE SEQUENCE</scope>
    <source>
        <tissue evidence="1">Shoot tissue taken approximately 20 cm above the soil surface</tissue>
    </source>
</reference>
<protein>
    <submittedName>
        <fullName evidence="1">Uncharacterized protein</fullName>
    </submittedName>
</protein>
<name>A0A0A9DIP3_ARUDO</name>
<dbReference type="AlphaFoldDB" id="A0A0A9DIP3"/>
<evidence type="ECO:0000313" key="1">
    <source>
        <dbReference type="EMBL" id="JAD87656.1"/>
    </source>
</evidence>
<reference evidence="1" key="2">
    <citation type="journal article" date="2015" name="Data Brief">
        <title>Shoot transcriptome of the giant reed, Arundo donax.</title>
        <authorList>
            <person name="Barrero R.A."/>
            <person name="Guerrero F.D."/>
            <person name="Moolhuijzen P."/>
            <person name="Goolsby J.A."/>
            <person name="Tidwell J."/>
            <person name="Bellgard S.E."/>
            <person name="Bellgard M.I."/>
        </authorList>
    </citation>
    <scope>NUCLEOTIDE SEQUENCE</scope>
    <source>
        <tissue evidence="1">Shoot tissue taken approximately 20 cm above the soil surface</tissue>
    </source>
</reference>
<organism evidence="1">
    <name type="scientific">Arundo donax</name>
    <name type="common">Giant reed</name>
    <name type="synonym">Donax arundinaceus</name>
    <dbReference type="NCBI Taxonomy" id="35708"/>
    <lineage>
        <taxon>Eukaryota</taxon>
        <taxon>Viridiplantae</taxon>
        <taxon>Streptophyta</taxon>
        <taxon>Embryophyta</taxon>
        <taxon>Tracheophyta</taxon>
        <taxon>Spermatophyta</taxon>
        <taxon>Magnoliopsida</taxon>
        <taxon>Liliopsida</taxon>
        <taxon>Poales</taxon>
        <taxon>Poaceae</taxon>
        <taxon>PACMAD clade</taxon>
        <taxon>Arundinoideae</taxon>
        <taxon>Arundineae</taxon>
        <taxon>Arundo</taxon>
    </lineage>
</organism>
<proteinExistence type="predicted"/>
<accession>A0A0A9DIP3</accession>
<dbReference type="EMBL" id="GBRH01210239">
    <property type="protein sequence ID" value="JAD87656.1"/>
    <property type="molecule type" value="Transcribed_RNA"/>
</dbReference>
<sequence length="42" mass="4734">MVPGTATLINLQSRTPSLMRSNSWFPDGSIGKYFFRNGSSRR</sequence>